<proteinExistence type="inferred from homology"/>
<protein>
    <submittedName>
        <fullName evidence="3">Aspartate-semialdehyde dehydrogenase</fullName>
    </submittedName>
</protein>
<dbReference type="InterPro" id="IPR036291">
    <property type="entry name" value="NAD(P)-bd_dom_sf"/>
</dbReference>
<dbReference type="EMBL" id="FNQO01000001">
    <property type="protein sequence ID" value="SDZ90391.1"/>
    <property type="molecule type" value="Genomic_DNA"/>
</dbReference>
<evidence type="ECO:0000313" key="3">
    <source>
        <dbReference type="EMBL" id="SDZ90391.1"/>
    </source>
</evidence>
<dbReference type="OrthoDB" id="9805684at2"/>
<dbReference type="AlphaFoldDB" id="A0A1H3WUH8"/>
<name>A0A1H3WUH8_9GAMM</name>
<evidence type="ECO:0000256" key="1">
    <source>
        <dbReference type="ARBA" id="ARBA00010584"/>
    </source>
</evidence>
<dbReference type="RefSeq" id="WP_091385949.1">
    <property type="nucleotide sequence ID" value="NZ_FNQO01000001.1"/>
</dbReference>
<comment type="similarity">
    <text evidence="1">Belongs to the aspartate-semialdehyde dehydrogenase family.</text>
</comment>
<dbReference type="GO" id="GO:0016620">
    <property type="term" value="F:oxidoreductase activity, acting on the aldehyde or oxo group of donors, NAD or NADP as acceptor"/>
    <property type="evidence" value="ECO:0007669"/>
    <property type="project" value="InterPro"/>
</dbReference>
<reference evidence="4" key="1">
    <citation type="submission" date="2016-10" db="EMBL/GenBank/DDBJ databases">
        <authorList>
            <person name="Varghese N."/>
            <person name="Submissions S."/>
        </authorList>
    </citation>
    <scope>NUCLEOTIDE SEQUENCE [LARGE SCALE GENOMIC DNA]</scope>
    <source>
        <strain evidence="4">CGMCC 1.10657</strain>
    </source>
</reference>
<dbReference type="STRING" id="658218.SAMN05216562_1116"/>
<dbReference type="InterPro" id="IPR012280">
    <property type="entry name" value="Semialdhyde_DH_dimer_dom"/>
</dbReference>
<dbReference type="Gene3D" id="3.40.50.720">
    <property type="entry name" value="NAD(P)-binding Rossmann-like Domain"/>
    <property type="match status" value="1"/>
</dbReference>
<dbReference type="CDD" id="cd18129">
    <property type="entry name" value="ASADH_C_USG1_like"/>
    <property type="match status" value="1"/>
</dbReference>
<feature type="domain" description="Semialdehyde dehydrogenase dimerisation" evidence="2">
    <location>
        <begin position="142"/>
        <end position="314"/>
    </location>
</feature>
<dbReference type="GO" id="GO:0008652">
    <property type="term" value="P:amino acid biosynthetic process"/>
    <property type="evidence" value="ECO:0007669"/>
    <property type="project" value="InterPro"/>
</dbReference>
<dbReference type="PIRSF" id="PIRSF000148">
    <property type="entry name" value="ASA_dh"/>
    <property type="match status" value="1"/>
</dbReference>
<dbReference type="GO" id="GO:0046983">
    <property type="term" value="F:protein dimerization activity"/>
    <property type="evidence" value="ECO:0007669"/>
    <property type="project" value="InterPro"/>
</dbReference>
<sequence>MSETARELVIVGIDNAALAPLLEILEQRGTIAADRLRLLEVEDSEVEPQVFANRNVPVQELEKFTFAPEQVVVLLRSDEAAQTALAAAEAAGAWVVDAAGNTRGDESVTVVHPLLNSGDIAGAERRVLALPSAGAAMVAEALAPLAEDLQAVEIQLNQPVSALGKVAIDSMAAQTARMFSGQDAEVDPAIGHRLAFNQLSATEALLASGHTLSELALVHDLRCLLGEGVAVDACINTVSVFHGQLANLRVALHEEVDLEKVRALLKNGARLQLAEQPSAEDAVGSEATIIGRLRQSLLNSRQINFCAVSDNLRKDLAMNCVQIVHLLLKNY</sequence>
<evidence type="ECO:0000259" key="2">
    <source>
        <dbReference type="Pfam" id="PF02774"/>
    </source>
</evidence>
<dbReference type="SUPFAM" id="SSF51735">
    <property type="entry name" value="NAD(P)-binding Rossmann-fold domains"/>
    <property type="match status" value="1"/>
</dbReference>
<dbReference type="SUPFAM" id="SSF55347">
    <property type="entry name" value="Glyceraldehyde-3-phosphate dehydrogenase-like, C-terminal domain"/>
    <property type="match status" value="1"/>
</dbReference>
<accession>A0A1H3WUH8</accession>
<dbReference type="CDD" id="cd17894">
    <property type="entry name" value="ASADH_USG1_N"/>
    <property type="match status" value="1"/>
</dbReference>
<dbReference type="Proteomes" id="UP000198658">
    <property type="component" value="Unassembled WGS sequence"/>
</dbReference>
<dbReference type="Pfam" id="PF02774">
    <property type="entry name" value="Semialdhyde_dhC"/>
    <property type="match status" value="1"/>
</dbReference>
<evidence type="ECO:0000313" key="4">
    <source>
        <dbReference type="Proteomes" id="UP000198658"/>
    </source>
</evidence>
<dbReference type="PANTHER" id="PTHR46278:SF2">
    <property type="entry name" value="ASPARTATE-SEMIALDEHYDE DEHYDROGENASE"/>
    <property type="match status" value="1"/>
</dbReference>
<dbReference type="Gene3D" id="3.30.360.10">
    <property type="entry name" value="Dihydrodipicolinate Reductase, domain 2"/>
    <property type="match status" value="1"/>
</dbReference>
<keyword evidence="4" id="KW-1185">Reference proteome</keyword>
<organism evidence="3 4">
    <name type="scientific">Microbulbifer marinus</name>
    <dbReference type="NCBI Taxonomy" id="658218"/>
    <lineage>
        <taxon>Bacteria</taxon>
        <taxon>Pseudomonadati</taxon>
        <taxon>Pseudomonadota</taxon>
        <taxon>Gammaproteobacteria</taxon>
        <taxon>Cellvibrionales</taxon>
        <taxon>Microbulbiferaceae</taxon>
        <taxon>Microbulbifer</taxon>
    </lineage>
</organism>
<dbReference type="PANTHER" id="PTHR46278">
    <property type="entry name" value="DEHYDROGENASE, PUTATIVE-RELATED"/>
    <property type="match status" value="1"/>
</dbReference>
<gene>
    <name evidence="3" type="ORF">SAMN05216562_1116</name>
</gene>